<evidence type="ECO:0000313" key="1">
    <source>
        <dbReference type="EMBL" id="MVT25489.1"/>
    </source>
</evidence>
<protein>
    <recommendedName>
        <fullName evidence="3">SRPBCC family protein</fullName>
    </recommendedName>
</protein>
<dbReference type="EMBL" id="WRPM01000026">
    <property type="protein sequence ID" value="MVT25489.1"/>
    <property type="molecule type" value="Genomic_DNA"/>
</dbReference>
<dbReference type="AlphaFoldDB" id="A0A7K1UGC7"/>
<comment type="caution">
    <text evidence="1">The sequence shown here is derived from an EMBL/GenBank/DDBJ whole genome shotgun (WGS) entry which is preliminary data.</text>
</comment>
<gene>
    <name evidence="1" type="ORF">GNZ21_03780</name>
</gene>
<proteinExistence type="predicted"/>
<keyword evidence="2" id="KW-1185">Reference proteome</keyword>
<name>A0A7K1UGC7_9MICC</name>
<reference evidence="1 2" key="1">
    <citation type="submission" date="2019-12" db="EMBL/GenBank/DDBJ databases">
        <title>Nesterenkonia muleiensis sp. nov., a novel actinobacterium isolated from sap of Populus euphratica.</title>
        <authorList>
            <person name="Wang R."/>
        </authorList>
    </citation>
    <scope>NUCLEOTIDE SEQUENCE [LARGE SCALE GENOMIC DNA]</scope>
    <source>
        <strain evidence="1 2">F10</strain>
    </source>
</reference>
<evidence type="ECO:0008006" key="3">
    <source>
        <dbReference type="Google" id="ProtNLM"/>
    </source>
</evidence>
<organism evidence="1 2">
    <name type="scientific">Nesterenkonia alkaliphila</name>
    <dbReference type="NCBI Taxonomy" id="1463631"/>
    <lineage>
        <taxon>Bacteria</taxon>
        <taxon>Bacillati</taxon>
        <taxon>Actinomycetota</taxon>
        <taxon>Actinomycetes</taxon>
        <taxon>Micrococcales</taxon>
        <taxon>Micrococcaceae</taxon>
        <taxon>Nesterenkonia</taxon>
    </lineage>
</organism>
<evidence type="ECO:0000313" key="2">
    <source>
        <dbReference type="Proteomes" id="UP000460157"/>
    </source>
</evidence>
<accession>A0A7K1UGC7</accession>
<dbReference type="Proteomes" id="UP000460157">
    <property type="component" value="Unassembled WGS sequence"/>
</dbReference>
<sequence>MHRGPEGLPWAWGEPVPELPVPGPDSIRVATRSVITAASTDRLFLWLCQLRRAPYSYDWIDNLGRRSPRRADPQLCELEVGQSVMTIFTLTSFEPGASLMLRMNSGWPRRAFGDLRLQYRAEALSPQRSRLSVVMWMPPIGRVFGSQRRYLLAWGDLFMMRKQLLVLRELAEHHSAV</sequence>